<evidence type="ECO:0000256" key="1">
    <source>
        <dbReference type="SAM" id="MobiDB-lite"/>
    </source>
</evidence>
<feature type="non-terminal residue" evidence="2">
    <location>
        <position position="1"/>
    </location>
</feature>
<sequence>RCSAVEGLTHEWGFIVVRTAYAANNNEVQSAAVLEKLRAYPTPDDDDAEMGPDTFALPVIADSTILRGADYASVRKAFNGWVDDFTRRERPSDDDENEEWPSDSTRFCPRQGLDLDLEPWVVVVDAKDPASVPYGGGGPYMGFTRSYARVLGQLFEDLGSRSLAKLTPIREYDGQIPLYNGSVRGKLVDPAGGAEGRYEFPWGTPRGADGARAMLEIERAVGRADGSGH</sequence>
<proteinExistence type="predicted"/>
<organism evidence="2 3">
    <name type="scientific">Colletotrichum sublineola</name>
    <name type="common">Sorghum anthracnose fungus</name>
    <dbReference type="NCBI Taxonomy" id="1173701"/>
    <lineage>
        <taxon>Eukaryota</taxon>
        <taxon>Fungi</taxon>
        <taxon>Dikarya</taxon>
        <taxon>Ascomycota</taxon>
        <taxon>Pezizomycotina</taxon>
        <taxon>Sordariomycetes</taxon>
        <taxon>Hypocreomycetidae</taxon>
        <taxon>Glomerellales</taxon>
        <taxon>Glomerellaceae</taxon>
        <taxon>Colletotrichum</taxon>
        <taxon>Colletotrichum graminicola species complex</taxon>
    </lineage>
</organism>
<dbReference type="EMBL" id="JMSE01001342">
    <property type="protein sequence ID" value="KDN62268.1"/>
    <property type="molecule type" value="Genomic_DNA"/>
</dbReference>
<dbReference type="STRING" id="1173701.A0A066WZF6"/>
<gene>
    <name evidence="2" type="ORF">CSUB01_12162</name>
</gene>
<protein>
    <submittedName>
        <fullName evidence="2">Uncharacterized protein</fullName>
    </submittedName>
</protein>
<dbReference type="Proteomes" id="UP000027238">
    <property type="component" value="Unassembled WGS sequence"/>
</dbReference>
<dbReference type="HOGENOM" id="CLU_1058172_0_0_1"/>
<keyword evidence="3" id="KW-1185">Reference proteome</keyword>
<evidence type="ECO:0000313" key="3">
    <source>
        <dbReference type="Proteomes" id="UP000027238"/>
    </source>
</evidence>
<evidence type="ECO:0000313" key="2">
    <source>
        <dbReference type="EMBL" id="KDN62268.1"/>
    </source>
</evidence>
<reference evidence="3" key="1">
    <citation type="journal article" date="2014" name="Genome Announc.">
        <title>Draft genome sequence of Colletotrichum sublineola, a destructive pathogen of cultivated sorghum.</title>
        <authorList>
            <person name="Baroncelli R."/>
            <person name="Sanz-Martin J.M."/>
            <person name="Rech G.E."/>
            <person name="Sukno S.A."/>
            <person name="Thon M.R."/>
        </authorList>
    </citation>
    <scope>NUCLEOTIDE SEQUENCE [LARGE SCALE GENOMIC DNA]</scope>
    <source>
        <strain evidence="3">TX430BB</strain>
    </source>
</reference>
<feature type="region of interest" description="Disordered" evidence="1">
    <location>
        <begin position="86"/>
        <end position="107"/>
    </location>
</feature>
<dbReference type="AlphaFoldDB" id="A0A066WZF6"/>
<accession>A0A066WZF6</accession>
<dbReference type="OrthoDB" id="4424523at2759"/>
<dbReference type="OMA" id="PYMGFTR"/>
<comment type="caution">
    <text evidence="2">The sequence shown here is derived from an EMBL/GenBank/DDBJ whole genome shotgun (WGS) entry which is preliminary data.</text>
</comment>
<dbReference type="eggNOG" id="ENOG502T6ED">
    <property type="taxonomic scope" value="Eukaryota"/>
</dbReference>
<feature type="compositionally biased region" description="Acidic residues" evidence="1">
    <location>
        <begin position="92"/>
        <end position="101"/>
    </location>
</feature>
<name>A0A066WZF6_COLSU</name>